<sequence length="156" mass="16961">MKIITTETLSQLSAEARKNPRKRKNLNLHLSDDFCSHRLFNAIEPGSYIPPHRHLDPNKDETFVIVSGALGVLMFNDDGTIDSSVVLTVGGPAIAVDIPHGRFHGAVSLAPGTVFFEAKAGPYRPLLPEEQAGWAPQADSSDSCQYLAMLTAHLLE</sequence>
<dbReference type="AlphaFoldDB" id="A0AAW4L9L7"/>
<dbReference type="Gene3D" id="2.60.120.10">
    <property type="entry name" value="Jelly Rolls"/>
    <property type="match status" value="1"/>
</dbReference>
<dbReference type="Proteomes" id="UP000811899">
    <property type="component" value="Unassembled WGS sequence"/>
</dbReference>
<dbReference type="RefSeq" id="WP_214172019.1">
    <property type="nucleotide sequence ID" value="NZ_JAHCVJ010000005.1"/>
</dbReference>
<dbReference type="InterPro" id="IPR011051">
    <property type="entry name" value="RmlC_Cupin_sf"/>
</dbReference>
<reference evidence="2 3" key="1">
    <citation type="submission" date="2021-05" db="EMBL/GenBank/DDBJ databases">
        <title>The draft genome of Geobacter pelophilus DSM 12255.</title>
        <authorList>
            <person name="Xu Z."/>
            <person name="Masuda Y."/>
            <person name="Itoh H."/>
            <person name="Senoo K."/>
        </authorList>
    </citation>
    <scope>NUCLEOTIDE SEQUENCE [LARGE SCALE GENOMIC DNA]</scope>
    <source>
        <strain evidence="2 3">DSM 12255</strain>
    </source>
</reference>
<dbReference type="InterPro" id="IPR014710">
    <property type="entry name" value="RmlC-like_jellyroll"/>
</dbReference>
<evidence type="ECO:0000313" key="3">
    <source>
        <dbReference type="Proteomes" id="UP000811899"/>
    </source>
</evidence>
<comment type="caution">
    <text evidence="2">The sequence shown here is derived from an EMBL/GenBank/DDBJ whole genome shotgun (WGS) entry which is preliminary data.</text>
</comment>
<dbReference type="CDD" id="cd07005">
    <property type="entry name" value="cupin_WbuC-like"/>
    <property type="match status" value="1"/>
</dbReference>
<evidence type="ECO:0000313" key="2">
    <source>
        <dbReference type="EMBL" id="MBT0665245.1"/>
    </source>
</evidence>
<dbReference type="InterPro" id="IPR027565">
    <property type="entry name" value="Cupin_WbuC"/>
</dbReference>
<dbReference type="Pfam" id="PF19480">
    <property type="entry name" value="DUF6016"/>
    <property type="match status" value="1"/>
</dbReference>
<evidence type="ECO:0000259" key="1">
    <source>
        <dbReference type="Pfam" id="PF19480"/>
    </source>
</evidence>
<accession>A0AAW4L9L7</accession>
<name>A0AAW4L9L7_9BACT</name>
<gene>
    <name evidence="2" type="ORF">KI809_13135</name>
</gene>
<dbReference type="EMBL" id="JAHCVJ010000005">
    <property type="protein sequence ID" value="MBT0665245.1"/>
    <property type="molecule type" value="Genomic_DNA"/>
</dbReference>
<dbReference type="NCBIfam" id="TIGR04366">
    <property type="entry name" value="cupin_WbuC"/>
    <property type="match status" value="1"/>
</dbReference>
<feature type="domain" description="Cupin fold metalloprotein WbuC cupin" evidence="1">
    <location>
        <begin position="4"/>
        <end position="87"/>
    </location>
</feature>
<proteinExistence type="predicted"/>
<protein>
    <submittedName>
        <fullName evidence="2">WbuC family cupin fold metalloprotein</fullName>
    </submittedName>
</protein>
<organism evidence="2 3">
    <name type="scientific">Geoanaerobacter pelophilus</name>
    <dbReference type="NCBI Taxonomy" id="60036"/>
    <lineage>
        <taxon>Bacteria</taxon>
        <taxon>Pseudomonadati</taxon>
        <taxon>Thermodesulfobacteriota</taxon>
        <taxon>Desulfuromonadia</taxon>
        <taxon>Geobacterales</taxon>
        <taxon>Geobacteraceae</taxon>
        <taxon>Geoanaerobacter</taxon>
    </lineage>
</organism>
<keyword evidence="3" id="KW-1185">Reference proteome</keyword>
<dbReference type="SUPFAM" id="SSF51182">
    <property type="entry name" value="RmlC-like cupins"/>
    <property type="match status" value="1"/>
</dbReference>
<dbReference type="InterPro" id="IPR046058">
    <property type="entry name" value="WbuC_cupin"/>
</dbReference>